<dbReference type="EMBL" id="LXQA010006275">
    <property type="protein sequence ID" value="MCH84107.1"/>
    <property type="molecule type" value="Genomic_DNA"/>
</dbReference>
<comment type="caution">
    <text evidence="1">The sequence shown here is derived from an EMBL/GenBank/DDBJ whole genome shotgun (WGS) entry which is preliminary data.</text>
</comment>
<name>A0A392M9C7_9FABA</name>
<evidence type="ECO:0000313" key="1">
    <source>
        <dbReference type="EMBL" id="MCH84107.1"/>
    </source>
</evidence>
<dbReference type="GO" id="GO:0008168">
    <property type="term" value="F:methyltransferase activity"/>
    <property type="evidence" value="ECO:0007669"/>
    <property type="project" value="UniProtKB-KW"/>
</dbReference>
<dbReference type="GO" id="GO:0032259">
    <property type="term" value="P:methylation"/>
    <property type="evidence" value="ECO:0007669"/>
    <property type="project" value="UniProtKB-KW"/>
</dbReference>
<evidence type="ECO:0000313" key="2">
    <source>
        <dbReference type="Proteomes" id="UP000265520"/>
    </source>
</evidence>
<keyword evidence="2" id="KW-1185">Reference proteome</keyword>
<protein>
    <submittedName>
        <fullName evidence="1">Histone-lysine N-methyltransferase ATX3-like</fullName>
    </submittedName>
</protein>
<organism evidence="1 2">
    <name type="scientific">Trifolium medium</name>
    <dbReference type="NCBI Taxonomy" id="97028"/>
    <lineage>
        <taxon>Eukaryota</taxon>
        <taxon>Viridiplantae</taxon>
        <taxon>Streptophyta</taxon>
        <taxon>Embryophyta</taxon>
        <taxon>Tracheophyta</taxon>
        <taxon>Spermatophyta</taxon>
        <taxon>Magnoliopsida</taxon>
        <taxon>eudicotyledons</taxon>
        <taxon>Gunneridae</taxon>
        <taxon>Pentapetalae</taxon>
        <taxon>rosids</taxon>
        <taxon>fabids</taxon>
        <taxon>Fabales</taxon>
        <taxon>Fabaceae</taxon>
        <taxon>Papilionoideae</taxon>
        <taxon>50 kb inversion clade</taxon>
        <taxon>NPAAA clade</taxon>
        <taxon>Hologalegina</taxon>
        <taxon>IRL clade</taxon>
        <taxon>Trifolieae</taxon>
        <taxon>Trifolium</taxon>
    </lineage>
</organism>
<sequence length="66" mass="7052">MKKRMVNEFYSIGDADDFSNGSASWGSEVSHCDGGGGEVEFNSNFVLLNGKTVKELGSVVARPPLL</sequence>
<gene>
    <name evidence="1" type="ORF">A2U01_0004938</name>
</gene>
<keyword evidence="1" id="KW-0489">Methyltransferase</keyword>
<keyword evidence="1" id="KW-0808">Transferase</keyword>
<dbReference type="Proteomes" id="UP000265520">
    <property type="component" value="Unassembled WGS sequence"/>
</dbReference>
<accession>A0A392M9C7</accession>
<reference evidence="1 2" key="1">
    <citation type="journal article" date="2018" name="Front. Plant Sci.">
        <title>Red Clover (Trifolium pratense) and Zigzag Clover (T. medium) - A Picture of Genomic Similarities and Differences.</title>
        <authorList>
            <person name="Dluhosova J."/>
            <person name="Istvanek J."/>
            <person name="Nedelnik J."/>
            <person name="Repkova J."/>
        </authorList>
    </citation>
    <scope>NUCLEOTIDE SEQUENCE [LARGE SCALE GENOMIC DNA]</scope>
    <source>
        <strain evidence="2">cv. 10/8</strain>
        <tissue evidence="1">Leaf</tissue>
    </source>
</reference>
<dbReference type="AlphaFoldDB" id="A0A392M9C7"/>
<proteinExistence type="predicted"/>